<reference evidence="2 3" key="1">
    <citation type="submission" date="2020-12" db="EMBL/GenBank/DDBJ databases">
        <title>Chryseobacterium endoalhailicus sp. nov., isolated from seed of leguminous plant.</title>
        <authorList>
            <person name="Zhang X."/>
        </authorList>
    </citation>
    <scope>NUCLEOTIDE SEQUENCE [LARGE SCALE GENOMIC DNA]</scope>
    <source>
        <strain evidence="2 3">L7</strain>
    </source>
</reference>
<feature type="transmembrane region" description="Helical" evidence="1">
    <location>
        <begin position="27"/>
        <end position="48"/>
    </location>
</feature>
<keyword evidence="3" id="KW-1185">Reference proteome</keyword>
<keyword evidence="1" id="KW-0472">Membrane</keyword>
<name>A0ABS1QA38_9FLAO</name>
<dbReference type="Proteomes" id="UP000661696">
    <property type="component" value="Unassembled WGS sequence"/>
</dbReference>
<comment type="caution">
    <text evidence="2">The sequence shown here is derived from an EMBL/GenBank/DDBJ whole genome shotgun (WGS) entry which is preliminary data.</text>
</comment>
<dbReference type="RefSeq" id="WP_202088694.1">
    <property type="nucleotide sequence ID" value="NZ_JAELVM010000001.1"/>
</dbReference>
<protein>
    <submittedName>
        <fullName evidence="2">Uncharacterized protein</fullName>
    </submittedName>
</protein>
<evidence type="ECO:0000313" key="3">
    <source>
        <dbReference type="Proteomes" id="UP000661696"/>
    </source>
</evidence>
<accession>A0ABS1QA38</accession>
<organism evidence="2 3">
    <name type="scientific">Chryseobacterium endalhagicum</name>
    <dbReference type="NCBI Taxonomy" id="2797638"/>
    <lineage>
        <taxon>Bacteria</taxon>
        <taxon>Pseudomonadati</taxon>
        <taxon>Bacteroidota</taxon>
        <taxon>Flavobacteriia</taxon>
        <taxon>Flavobacteriales</taxon>
        <taxon>Weeksellaceae</taxon>
        <taxon>Chryseobacterium group</taxon>
        <taxon>Chryseobacterium</taxon>
    </lineage>
</organism>
<keyword evidence="1" id="KW-1133">Transmembrane helix</keyword>
<gene>
    <name evidence="2" type="ORF">JET18_01370</name>
</gene>
<feature type="transmembrane region" description="Helical" evidence="1">
    <location>
        <begin position="5"/>
        <end position="21"/>
    </location>
</feature>
<sequence length="174" mass="20464">MKKIILISITILVIIFFNYPVFDSTEISYLIIFLCFIAIVFSIAKIYFQNDTDNYESVEKEMDHLLEDDGIFQFADNGFYIKQKNSTEFVKWEEIASVYSYSIPVLDHTRQTGLEIITDKKNYELDSNLTPGIEKLTDKLYHHLPTWELNNQTIKVNNFGLKKTKLYVREDYSS</sequence>
<dbReference type="EMBL" id="JAELVM010000001">
    <property type="protein sequence ID" value="MBL1219465.1"/>
    <property type="molecule type" value="Genomic_DNA"/>
</dbReference>
<evidence type="ECO:0000256" key="1">
    <source>
        <dbReference type="SAM" id="Phobius"/>
    </source>
</evidence>
<evidence type="ECO:0000313" key="2">
    <source>
        <dbReference type="EMBL" id="MBL1219465.1"/>
    </source>
</evidence>
<keyword evidence="1" id="KW-0812">Transmembrane</keyword>
<proteinExistence type="predicted"/>